<evidence type="ECO:0000313" key="8">
    <source>
        <dbReference type="EMBL" id="CAK5275136.1"/>
    </source>
</evidence>
<feature type="compositionally biased region" description="Basic and acidic residues" evidence="5">
    <location>
        <begin position="310"/>
        <end position="319"/>
    </location>
</feature>
<evidence type="ECO:0000256" key="4">
    <source>
        <dbReference type="ARBA" id="ARBA00023136"/>
    </source>
</evidence>
<proteinExistence type="predicted"/>
<feature type="compositionally biased region" description="Low complexity" evidence="5">
    <location>
        <begin position="296"/>
        <end position="307"/>
    </location>
</feature>
<feature type="transmembrane region" description="Helical" evidence="6">
    <location>
        <begin position="141"/>
        <end position="165"/>
    </location>
</feature>
<feature type="region of interest" description="Disordered" evidence="5">
    <location>
        <begin position="21"/>
        <end position="78"/>
    </location>
</feature>
<evidence type="ECO:0000256" key="6">
    <source>
        <dbReference type="SAM" id="Phobius"/>
    </source>
</evidence>
<protein>
    <submittedName>
        <fullName evidence="8">Uncharacterized protein</fullName>
    </submittedName>
</protein>
<reference evidence="8" key="1">
    <citation type="submission" date="2023-11" db="EMBL/GenBank/DDBJ databases">
        <authorList>
            <person name="De Vega J J."/>
            <person name="De Vega J J."/>
        </authorList>
    </citation>
    <scope>NUCLEOTIDE SEQUENCE</scope>
</reference>
<accession>A0AAD2HFW9</accession>
<evidence type="ECO:0000313" key="9">
    <source>
        <dbReference type="Proteomes" id="UP001295794"/>
    </source>
</evidence>
<organism evidence="8 9">
    <name type="scientific">Mycena citricolor</name>
    <dbReference type="NCBI Taxonomy" id="2018698"/>
    <lineage>
        <taxon>Eukaryota</taxon>
        <taxon>Fungi</taxon>
        <taxon>Dikarya</taxon>
        <taxon>Basidiomycota</taxon>
        <taxon>Agaricomycotina</taxon>
        <taxon>Agaricomycetes</taxon>
        <taxon>Agaricomycetidae</taxon>
        <taxon>Agaricales</taxon>
        <taxon>Marasmiineae</taxon>
        <taxon>Mycenaceae</taxon>
        <taxon>Mycena</taxon>
    </lineage>
</organism>
<dbReference type="GO" id="GO:0071944">
    <property type="term" value="C:cell periphery"/>
    <property type="evidence" value="ECO:0007669"/>
    <property type="project" value="UniProtKB-ARBA"/>
</dbReference>
<dbReference type="GO" id="GO:0016020">
    <property type="term" value="C:membrane"/>
    <property type="evidence" value="ECO:0007669"/>
    <property type="project" value="UniProtKB-SubCell"/>
</dbReference>
<gene>
    <name evidence="8" type="ORF">MYCIT1_LOCUS22721</name>
    <name evidence="7" type="ORF">MYCIT1_LOCUS2465</name>
</gene>
<evidence type="ECO:0000256" key="5">
    <source>
        <dbReference type="SAM" id="MobiDB-lite"/>
    </source>
</evidence>
<keyword evidence="3 6" id="KW-1133">Transmembrane helix</keyword>
<dbReference type="InterPro" id="IPR051694">
    <property type="entry name" value="Immunoregulatory_rcpt-like"/>
</dbReference>
<evidence type="ECO:0000256" key="2">
    <source>
        <dbReference type="ARBA" id="ARBA00022692"/>
    </source>
</evidence>
<keyword evidence="2 6" id="KW-0812">Transmembrane</keyword>
<evidence type="ECO:0000313" key="7">
    <source>
        <dbReference type="EMBL" id="CAK5263173.1"/>
    </source>
</evidence>
<comment type="subcellular location">
    <subcellularLocation>
        <location evidence="1">Membrane</location>
        <topology evidence="1">Single-pass membrane protein</topology>
    </subcellularLocation>
</comment>
<name>A0AAD2HFW9_9AGAR</name>
<dbReference type="AlphaFoldDB" id="A0AAD2HFW9"/>
<dbReference type="Proteomes" id="UP001295794">
    <property type="component" value="Unassembled WGS sequence"/>
</dbReference>
<evidence type="ECO:0000256" key="3">
    <source>
        <dbReference type="ARBA" id="ARBA00022989"/>
    </source>
</evidence>
<keyword evidence="4 6" id="KW-0472">Membrane</keyword>
<comment type="caution">
    <text evidence="8">The sequence shown here is derived from an EMBL/GenBank/DDBJ whole genome shotgun (WGS) entry which is preliminary data.</text>
</comment>
<evidence type="ECO:0000256" key="1">
    <source>
        <dbReference type="ARBA" id="ARBA00004167"/>
    </source>
</evidence>
<dbReference type="EMBL" id="CAVNYO010000405">
    <property type="protein sequence ID" value="CAK5275136.1"/>
    <property type="molecule type" value="Genomic_DNA"/>
</dbReference>
<keyword evidence="9" id="KW-1185">Reference proteome</keyword>
<dbReference type="PANTHER" id="PTHR15549">
    <property type="entry name" value="PAIRED IMMUNOGLOBULIN-LIKE TYPE 2 RECEPTOR"/>
    <property type="match status" value="1"/>
</dbReference>
<dbReference type="PANTHER" id="PTHR15549:SF30">
    <property type="entry name" value="MID2 DOMAIN-CONTAINING PROTEIN"/>
    <property type="match status" value="1"/>
</dbReference>
<feature type="region of interest" description="Disordered" evidence="5">
    <location>
        <begin position="286"/>
        <end position="387"/>
    </location>
</feature>
<feature type="non-terminal residue" evidence="8">
    <location>
        <position position="387"/>
    </location>
</feature>
<dbReference type="EMBL" id="CAVNYO010000035">
    <property type="protein sequence ID" value="CAK5263173.1"/>
    <property type="molecule type" value="Genomic_DNA"/>
</dbReference>
<sequence length="387" mass="38444">LPSLSLPAASIVVSASSAPVLSSSGAAASPSSSAPASPSVSIPIASSSSNPVVSNPSAPSSVSTAPPGSSVAPPSSSSSPIASPSVLTSASISVSQSTLVSTSNGVAVTQTIQVTSTIPAGATITPSSTASNSAPASNSHAGAIAGGVVGGVAALLIAGFLLWFFNKRSKERRLQEEFDGNFDPGRTTGPTLPRMSIAGTPGLEEGATGPLGETDDGVGGRLAGSDIGAGVVTPFPASAAYHQQPYAQQPQMAQYGNYPASSVSGYDDMHSPTANNGFYYPGASSTAPSVVPPPSSNGSSGGYYSNPMSAKEREVRESRFSVANPTGMHMPMPAPSTDMPNLPNPHSPAGSAGSGGVVVHTDGGRVLPPDQDQPMREIPPTYDSIAQ</sequence>